<accession>A0A9P7BBX1</accession>
<dbReference type="Proteomes" id="UP000697127">
    <property type="component" value="Unassembled WGS sequence"/>
</dbReference>
<organism evidence="2 3">
    <name type="scientific">Pichia californica</name>
    <dbReference type="NCBI Taxonomy" id="460514"/>
    <lineage>
        <taxon>Eukaryota</taxon>
        <taxon>Fungi</taxon>
        <taxon>Dikarya</taxon>
        <taxon>Ascomycota</taxon>
        <taxon>Saccharomycotina</taxon>
        <taxon>Pichiomycetes</taxon>
        <taxon>Pichiales</taxon>
        <taxon>Pichiaceae</taxon>
        <taxon>Pichia</taxon>
    </lineage>
</organism>
<dbReference type="EMBL" id="PUHW01000786">
    <property type="protein sequence ID" value="KAG0684848.1"/>
    <property type="molecule type" value="Genomic_DNA"/>
</dbReference>
<keyword evidence="3" id="KW-1185">Reference proteome</keyword>
<comment type="caution">
    <text evidence="2">The sequence shown here is derived from an EMBL/GenBank/DDBJ whole genome shotgun (WGS) entry which is preliminary data.</text>
</comment>
<dbReference type="InterPro" id="IPR044780">
    <property type="entry name" value="Heh2/Src1"/>
</dbReference>
<protein>
    <recommendedName>
        <fullName evidence="1">HeH/LEM domain-containing protein</fullName>
    </recommendedName>
</protein>
<dbReference type="GO" id="GO:0005637">
    <property type="term" value="C:nuclear inner membrane"/>
    <property type="evidence" value="ECO:0007669"/>
    <property type="project" value="InterPro"/>
</dbReference>
<dbReference type="GO" id="GO:0005783">
    <property type="term" value="C:endoplasmic reticulum"/>
    <property type="evidence" value="ECO:0007669"/>
    <property type="project" value="TreeGrafter"/>
</dbReference>
<dbReference type="GO" id="GO:0071763">
    <property type="term" value="P:nuclear membrane organization"/>
    <property type="evidence" value="ECO:0007669"/>
    <property type="project" value="TreeGrafter"/>
</dbReference>
<name>A0A9P7BBX1_9ASCO</name>
<feature type="domain" description="HeH/LEM" evidence="1">
    <location>
        <begin position="13"/>
        <end position="46"/>
    </location>
</feature>
<sequence length="199" mass="23472">MDFSEYLDPNFDPSTLRVVDLRRILNQNNITWSSRHRKSDLIDIFNYQLIPLLKRNQTNLNKIDNDTSNNTISDNNIQNPLNNLIIKKRENLHVKTTPQLVINKKRKRIESADNSKITNINNNIINDTKLHDYYSKSLQKNIKKKRIFSDIEKPLKKKRKINIKVPQAEKSENIFNRNKEIKFDLPLTKNNINVNPIAN</sequence>
<dbReference type="PANTHER" id="PTHR47808:SF2">
    <property type="entry name" value="LEM DOMAIN-CONTAINING PROTEIN 2"/>
    <property type="match status" value="1"/>
</dbReference>
<gene>
    <name evidence="2" type="ORF">C6P40_004979</name>
</gene>
<dbReference type="GO" id="GO:0003682">
    <property type="term" value="F:chromatin binding"/>
    <property type="evidence" value="ECO:0007669"/>
    <property type="project" value="InterPro"/>
</dbReference>
<feature type="non-terminal residue" evidence="2">
    <location>
        <position position="199"/>
    </location>
</feature>
<dbReference type="GO" id="GO:0034399">
    <property type="term" value="C:nuclear periphery"/>
    <property type="evidence" value="ECO:0007669"/>
    <property type="project" value="TreeGrafter"/>
</dbReference>
<dbReference type="InterPro" id="IPR025856">
    <property type="entry name" value="HeH/LEM_domain"/>
</dbReference>
<evidence type="ECO:0000259" key="1">
    <source>
        <dbReference type="Pfam" id="PF12949"/>
    </source>
</evidence>
<dbReference type="Pfam" id="PF12949">
    <property type="entry name" value="HeH"/>
    <property type="match status" value="1"/>
</dbReference>
<proteinExistence type="predicted"/>
<evidence type="ECO:0000313" key="3">
    <source>
        <dbReference type="Proteomes" id="UP000697127"/>
    </source>
</evidence>
<dbReference type="PANTHER" id="PTHR47808">
    <property type="entry name" value="INNER NUCLEAR MEMBRANE PROTEIN HEH2-RELATED"/>
    <property type="match status" value="1"/>
</dbReference>
<reference evidence="2" key="1">
    <citation type="submission" date="2020-11" db="EMBL/GenBank/DDBJ databases">
        <title>Kefir isolates.</title>
        <authorList>
            <person name="Marcisauskas S."/>
            <person name="Kim Y."/>
            <person name="Blasche S."/>
        </authorList>
    </citation>
    <scope>NUCLEOTIDE SEQUENCE</scope>
    <source>
        <strain evidence="2">Olga-1</strain>
    </source>
</reference>
<dbReference type="CDD" id="cd12935">
    <property type="entry name" value="LEM_like"/>
    <property type="match status" value="1"/>
</dbReference>
<dbReference type="AlphaFoldDB" id="A0A9P7BBX1"/>
<evidence type="ECO:0000313" key="2">
    <source>
        <dbReference type="EMBL" id="KAG0684848.1"/>
    </source>
</evidence>